<dbReference type="EMBL" id="CAJQZP010000693">
    <property type="protein sequence ID" value="CAG4979667.1"/>
    <property type="molecule type" value="Genomic_DNA"/>
</dbReference>
<dbReference type="InterPro" id="IPR006578">
    <property type="entry name" value="MADF-dom"/>
</dbReference>
<dbReference type="OrthoDB" id="6925192at2759"/>
<sequence length="175" mass="19954">MRANSIKSQISDLNLEITEEDIKHKIKTIRTRYTTELTKIKQSTKSGCSSDDVYVPTLYWFKHAEFLSSVCVPRQSTSSLDAPQTQNEDSAESEQTQAGSEEQKTPNSEISRNGSSELMTPSYSRKPTNKKRKIDIPIDRAIKELKTISEQPKSKLKMSLICFAKVWQYNSRKCP</sequence>
<dbReference type="PANTHER" id="PTHR21505:SF8">
    <property type="entry name" value="DPT-YFP REPRESSOR BY OVEREXPRESSION, ISOFORM D-RELATED"/>
    <property type="match status" value="1"/>
</dbReference>
<keyword evidence="4" id="KW-1185">Reference proteome</keyword>
<reference evidence="3" key="1">
    <citation type="submission" date="2021-04" db="EMBL/GenBank/DDBJ databases">
        <authorList>
            <person name="Tunstrom K."/>
        </authorList>
    </citation>
    <scope>NUCLEOTIDE SEQUENCE</scope>
</reference>
<dbReference type="PANTHER" id="PTHR21505">
    <property type="entry name" value="MADF DOMAIN-CONTAINING PROTEIN-RELATED"/>
    <property type="match status" value="1"/>
</dbReference>
<comment type="caution">
    <text evidence="3">The sequence shown here is derived from an EMBL/GenBank/DDBJ whole genome shotgun (WGS) entry which is preliminary data.</text>
</comment>
<dbReference type="Pfam" id="PF10545">
    <property type="entry name" value="MADF_DNA_bdg"/>
    <property type="match status" value="1"/>
</dbReference>
<name>A0A8S3WTB7_PARAO</name>
<dbReference type="AlphaFoldDB" id="A0A8S3WTB7"/>
<evidence type="ECO:0000256" key="1">
    <source>
        <dbReference type="SAM" id="MobiDB-lite"/>
    </source>
</evidence>
<proteinExistence type="predicted"/>
<feature type="compositionally biased region" description="Polar residues" evidence="1">
    <location>
        <begin position="77"/>
        <end position="126"/>
    </location>
</feature>
<accession>A0A8S3WTB7</accession>
<evidence type="ECO:0000313" key="3">
    <source>
        <dbReference type="EMBL" id="CAG4979667.1"/>
    </source>
</evidence>
<evidence type="ECO:0000313" key="4">
    <source>
        <dbReference type="Proteomes" id="UP000691718"/>
    </source>
</evidence>
<feature type="region of interest" description="Disordered" evidence="1">
    <location>
        <begin position="77"/>
        <end position="136"/>
    </location>
</feature>
<dbReference type="Proteomes" id="UP000691718">
    <property type="component" value="Unassembled WGS sequence"/>
</dbReference>
<protein>
    <submittedName>
        <fullName evidence="3">(apollo) hypothetical protein</fullName>
    </submittedName>
</protein>
<evidence type="ECO:0000259" key="2">
    <source>
        <dbReference type="Pfam" id="PF10545"/>
    </source>
</evidence>
<feature type="domain" description="MADF" evidence="2">
    <location>
        <begin position="12"/>
        <end position="67"/>
    </location>
</feature>
<organism evidence="3 4">
    <name type="scientific">Parnassius apollo</name>
    <name type="common">Apollo butterfly</name>
    <name type="synonym">Papilio apollo</name>
    <dbReference type="NCBI Taxonomy" id="110799"/>
    <lineage>
        <taxon>Eukaryota</taxon>
        <taxon>Metazoa</taxon>
        <taxon>Ecdysozoa</taxon>
        <taxon>Arthropoda</taxon>
        <taxon>Hexapoda</taxon>
        <taxon>Insecta</taxon>
        <taxon>Pterygota</taxon>
        <taxon>Neoptera</taxon>
        <taxon>Endopterygota</taxon>
        <taxon>Lepidoptera</taxon>
        <taxon>Glossata</taxon>
        <taxon>Ditrysia</taxon>
        <taxon>Papilionoidea</taxon>
        <taxon>Papilionidae</taxon>
        <taxon>Parnassiinae</taxon>
        <taxon>Parnassini</taxon>
        <taxon>Parnassius</taxon>
        <taxon>Parnassius</taxon>
    </lineage>
</organism>
<gene>
    <name evidence="3" type="ORF">PAPOLLO_LOCUS9973</name>
</gene>